<keyword evidence="2" id="KW-0677">Repeat</keyword>
<dbReference type="InterPro" id="IPR015915">
    <property type="entry name" value="Kelch-typ_b-propeller"/>
</dbReference>
<dbReference type="KEGG" id="mtr:25482604"/>
<dbReference type="EnsemblPlants" id="KEH40685">
    <property type="protein sequence ID" value="KEH40685"/>
    <property type="gene ID" value="MTR_1g033310"/>
</dbReference>
<proteinExistence type="predicted"/>
<dbReference type="PANTHER" id="PTHR31672">
    <property type="entry name" value="BNACNNG10540D PROTEIN"/>
    <property type="match status" value="1"/>
</dbReference>
<evidence type="ECO:0000313" key="6">
    <source>
        <dbReference type="EnsemblPlants" id="KEH40685"/>
    </source>
</evidence>
<dbReference type="InterPro" id="IPR006527">
    <property type="entry name" value="F-box-assoc_dom_typ1"/>
</dbReference>
<evidence type="ECO:0000313" key="7">
    <source>
        <dbReference type="Proteomes" id="UP000002051"/>
    </source>
</evidence>
<dbReference type="AlphaFoldDB" id="A0A072VRC4"/>
<dbReference type="Pfam" id="PF00646">
    <property type="entry name" value="F-box"/>
    <property type="match status" value="1"/>
</dbReference>
<evidence type="ECO:0000256" key="1">
    <source>
        <dbReference type="ARBA" id="ARBA00022441"/>
    </source>
</evidence>
<dbReference type="InterPro" id="IPR050796">
    <property type="entry name" value="SCF_F-box_component"/>
</dbReference>
<evidence type="ECO:0000313" key="4">
    <source>
        <dbReference type="EMBL" id="KEH40685.1"/>
    </source>
</evidence>
<dbReference type="SUPFAM" id="SSF117281">
    <property type="entry name" value="Kelch motif"/>
    <property type="match status" value="1"/>
</dbReference>
<organism evidence="4 7">
    <name type="scientific">Medicago truncatula</name>
    <name type="common">Barrel medic</name>
    <name type="synonym">Medicago tribuloides</name>
    <dbReference type="NCBI Taxonomy" id="3880"/>
    <lineage>
        <taxon>Eukaryota</taxon>
        <taxon>Viridiplantae</taxon>
        <taxon>Streptophyta</taxon>
        <taxon>Embryophyta</taxon>
        <taxon>Tracheophyta</taxon>
        <taxon>Spermatophyta</taxon>
        <taxon>Magnoliopsida</taxon>
        <taxon>eudicotyledons</taxon>
        <taxon>Gunneridae</taxon>
        <taxon>Pentapetalae</taxon>
        <taxon>rosids</taxon>
        <taxon>fabids</taxon>
        <taxon>Fabales</taxon>
        <taxon>Fabaceae</taxon>
        <taxon>Papilionoideae</taxon>
        <taxon>50 kb inversion clade</taxon>
        <taxon>NPAAA clade</taxon>
        <taxon>Hologalegina</taxon>
        <taxon>IRL clade</taxon>
        <taxon>Trifolieae</taxon>
        <taxon>Medicago</taxon>
    </lineage>
</organism>
<dbReference type="CDD" id="cd22157">
    <property type="entry name" value="F-box_AtFBW1-like"/>
    <property type="match status" value="1"/>
</dbReference>
<dbReference type="InterPro" id="IPR036047">
    <property type="entry name" value="F-box-like_dom_sf"/>
</dbReference>
<reference evidence="6" key="3">
    <citation type="submission" date="2015-04" db="UniProtKB">
        <authorList>
            <consortium name="EnsemblPlants"/>
        </authorList>
    </citation>
    <scope>IDENTIFICATION</scope>
    <source>
        <strain evidence="6">cv. Jemalong A17</strain>
    </source>
</reference>
<dbReference type="Gramene" id="rna1625">
    <property type="protein sequence ID" value="RHN78106.1"/>
    <property type="gene ID" value="gene1625"/>
</dbReference>
<dbReference type="Proteomes" id="UP000002051">
    <property type="component" value="Unassembled WGS sequence"/>
</dbReference>
<dbReference type="EMBL" id="CM001217">
    <property type="protein sequence ID" value="KEH40685.1"/>
    <property type="molecule type" value="Genomic_DNA"/>
</dbReference>
<evidence type="ECO:0000256" key="2">
    <source>
        <dbReference type="ARBA" id="ARBA00022737"/>
    </source>
</evidence>
<accession>A0A072VRC4</accession>
<dbReference type="Gene3D" id="1.20.1280.50">
    <property type="match status" value="1"/>
</dbReference>
<evidence type="ECO:0000313" key="5">
    <source>
        <dbReference type="EMBL" id="RHN78106.1"/>
    </source>
</evidence>
<dbReference type="EMBL" id="PSQE01000001">
    <property type="protein sequence ID" value="RHN78106.1"/>
    <property type="molecule type" value="Genomic_DNA"/>
</dbReference>
<reference evidence="5" key="4">
    <citation type="journal article" date="2018" name="Nat. Plants">
        <title>Whole-genome landscape of Medicago truncatula symbiotic genes.</title>
        <authorList>
            <person name="Pecrix Y."/>
            <person name="Gamas P."/>
            <person name="Carrere S."/>
        </authorList>
    </citation>
    <scope>NUCLEOTIDE SEQUENCE</scope>
    <source>
        <tissue evidence="5">Leaves</tissue>
    </source>
</reference>
<dbReference type="PANTHER" id="PTHR31672:SF12">
    <property type="entry name" value="F-BOX DOMAIN-CONTAINING PROTEIN"/>
    <property type="match status" value="1"/>
</dbReference>
<keyword evidence="1" id="KW-0880">Kelch repeat</keyword>
<protein>
    <submittedName>
        <fullName evidence="4">F-box only-like protein</fullName>
    </submittedName>
    <submittedName>
        <fullName evidence="5">Putative F-box domain, galactose oxidase, beta-propeller</fullName>
    </submittedName>
</protein>
<dbReference type="Gene3D" id="2.120.10.80">
    <property type="entry name" value="Kelch-type beta propeller"/>
    <property type="match status" value="1"/>
</dbReference>
<dbReference type="SUPFAM" id="SSF81383">
    <property type="entry name" value="F-box domain"/>
    <property type="match status" value="1"/>
</dbReference>
<dbReference type="SMART" id="SM00256">
    <property type="entry name" value="FBOX"/>
    <property type="match status" value="1"/>
</dbReference>
<sequence length="350" mass="40461">MRKSSTVHLTEVMKPQIWEKFPEDLFENVLARLPIVTIIRFRAVCQQWNNLISSQSFSQFCAQVSQENPCFYTTFGDYDYEAMYDPYMKRWYYPNTLEFSAFPVSSAGGLVYFQYECFNTNLCVCNPMTKSFKKLPNGWIKRWCHLGMTMNGSADYRVLKLGCRKYEIYDSVTKCWSHLGKIPECIKGPGCIISTSISIDNTLYFMHKHQNIVSYDTSTGVWTQHLIQAPLHSSGLTLAVSDGKIMLVGILEENDATFVCIWEALKMTFTLKEVDRKSLLKFHRRPVGLTCVGNKGLLLCCLKSCNMYRMIIYNIATREWLTVQLPFRRKVFKQHLVRATAFQPCLTAMP</sequence>
<name>A0A072VRC4_MEDTR</name>
<dbReference type="PROSITE" id="PS50181">
    <property type="entry name" value="FBOX"/>
    <property type="match status" value="1"/>
</dbReference>
<dbReference type="InterPro" id="IPR001810">
    <property type="entry name" value="F-box_dom"/>
</dbReference>
<dbReference type="Pfam" id="PF07734">
    <property type="entry name" value="FBA_1"/>
    <property type="match status" value="1"/>
</dbReference>
<evidence type="ECO:0000259" key="3">
    <source>
        <dbReference type="PROSITE" id="PS50181"/>
    </source>
</evidence>
<reference evidence="4 7" key="1">
    <citation type="journal article" date="2011" name="Nature">
        <title>The Medicago genome provides insight into the evolution of rhizobial symbioses.</title>
        <authorList>
            <person name="Young N.D."/>
            <person name="Debelle F."/>
            <person name="Oldroyd G.E."/>
            <person name="Geurts R."/>
            <person name="Cannon S.B."/>
            <person name="Udvardi M.K."/>
            <person name="Benedito V.A."/>
            <person name="Mayer K.F."/>
            <person name="Gouzy J."/>
            <person name="Schoof H."/>
            <person name="Van de Peer Y."/>
            <person name="Proost S."/>
            <person name="Cook D.R."/>
            <person name="Meyers B.C."/>
            <person name="Spannagl M."/>
            <person name="Cheung F."/>
            <person name="De Mita S."/>
            <person name="Krishnakumar V."/>
            <person name="Gundlach H."/>
            <person name="Zhou S."/>
            <person name="Mudge J."/>
            <person name="Bharti A.K."/>
            <person name="Murray J.D."/>
            <person name="Naoumkina M.A."/>
            <person name="Rosen B."/>
            <person name="Silverstein K.A."/>
            <person name="Tang H."/>
            <person name="Rombauts S."/>
            <person name="Zhao P.X."/>
            <person name="Zhou P."/>
            <person name="Barbe V."/>
            <person name="Bardou P."/>
            <person name="Bechner M."/>
            <person name="Bellec A."/>
            <person name="Berger A."/>
            <person name="Berges H."/>
            <person name="Bidwell S."/>
            <person name="Bisseling T."/>
            <person name="Choisne N."/>
            <person name="Couloux A."/>
            <person name="Denny R."/>
            <person name="Deshpande S."/>
            <person name="Dai X."/>
            <person name="Doyle J.J."/>
            <person name="Dudez A.M."/>
            <person name="Farmer A.D."/>
            <person name="Fouteau S."/>
            <person name="Franken C."/>
            <person name="Gibelin C."/>
            <person name="Gish J."/>
            <person name="Goldstein S."/>
            <person name="Gonzalez A.J."/>
            <person name="Green P.J."/>
            <person name="Hallab A."/>
            <person name="Hartog M."/>
            <person name="Hua A."/>
            <person name="Humphray S.J."/>
            <person name="Jeong D.H."/>
            <person name="Jing Y."/>
            <person name="Jocker A."/>
            <person name="Kenton S.M."/>
            <person name="Kim D.J."/>
            <person name="Klee K."/>
            <person name="Lai H."/>
            <person name="Lang C."/>
            <person name="Lin S."/>
            <person name="Macmil S.L."/>
            <person name="Magdelenat G."/>
            <person name="Matthews L."/>
            <person name="McCorrison J."/>
            <person name="Monaghan E.L."/>
            <person name="Mun J.H."/>
            <person name="Najar F.Z."/>
            <person name="Nicholson C."/>
            <person name="Noirot C."/>
            <person name="O'Bleness M."/>
            <person name="Paule C.R."/>
            <person name="Poulain J."/>
            <person name="Prion F."/>
            <person name="Qin B."/>
            <person name="Qu C."/>
            <person name="Retzel E.F."/>
            <person name="Riddle C."/>
            <person name="Sallet E."/>
            <person name="Samain S."/>
            <person name="Samson N."/>
            <person name="Sanders I."/>
            <person name="Saurat O."/>
            <person name="Scarpelli C."/>
            <person name="Schiex T."/>
            <person name="Segurens B."/>
            <person name="Severin A.J."/>
            <person name="Sherrier D.J."/>
            <person name="Shi R."/>
            <person name="Sims S."/>
            <person name="Singer S.R."/>
            <person name="Sinharoy S."/>
            <person name="Sterck L."/>
            <person name="Viollet A."/>
            <person name="Wang B.B."/>
            <person name="Wang K."/>
            <person name="Wang M."/>
            <person name="Wang X."/>
            <person name="Warfsmann J."/>
            <person name="Weissenbach J."/>
            <person name="White D.D."/>
            <person name="White J.D."/>
            <person name="Wiley G.B."/>
            <person name="Wincker P."/>
            <person name="Xing Y."/>
            <person name="Yang L."/>
            <person name="Yao Z."/>
            <person name="Ying F."/>
            <person name="Zhai J."/>
            <person name="Zhou L."/>
            <person name="Zuber A."/>
            <person name="Denarie J."/>
            <person name="Dixon R.A."/>
            <person name="May G.D."/>
            <person name="Schwartz D.C."/>
            <person name="Rogers J."/>
            <person name="Quetier F."/>
            <person name="Town C.D."/>
            <person name="Roe B.A."/>
        </authorList>
    </citation>
    <scope>NUCLEOTIDE SEQUENCE [LARGE SCALE GENOMIC DNA]</scope>
    <source>
        <strain evidence="4">A17</strain>
        <strain evidence="6 7">cv. Jemalong A17</strain>
    </source>
</reference>
<feature type="domain" description="F-box" evidence="3">
    <location>
        <begin position="15"/>
        <end position="60"/>
    </location>
</feature>
<dbReference type="STRING" id="3880.A0A072VRC4"/>
<dbReference type="FunFam" id="1.20.1280.50:FF:000008">
    <property type="entry name" value="F-box only protein 6"/>
    <property type="match status" value="1"/>
</dbReference>
<gene>
    <name evidence="6" type="primary">25482604</name>
    <name evidence="4" type="ordered locus">MTR_1g033310</name>
    <name evidence="5" type="ORF">MtrunA17_Chr1g0161891</name>
</gene>
<reference evidence="4 7" key="2">
    <citation type="journal article" date="2014" name="BMC Genomics">
        <title>An improved genome release (version Mt4.0) for the model legume Medicago truncatula.</title>
        <authorList>
            <person name="Tang H."/>
            <person name="Krishnakumar V."/>
            <person name="Bidwell S."/>
            <person name="Rosen B."/>
            <person name="Chan A."/>
            <person name="Zhou S."/>
            <person name="Gentzbittel L."/>
            <person name="Childs K.L."/>
            <person name="Yandell M."/>
            <person name="Gundlach H."/>
            <person name="Mayer K.F."/>
            <person name="Schwartz D.C."/>
            <person name="Town C.D."/>
        </authorList>
    </citation>
    <scope>GENOME REANNOTATION</scope>
    <source>
        <strain evidence="4">A17</strain>
        <strain evidence="6 7">cv. Jemalong A17</strain>
    </source>
</reference>
<dbReference type="OrthoDB" id="6482909at2759"/>
<keyword evidence="7" id="KW-1185">Reference proteome</keyword>
<dbReference type="Proteomes" id="UP000265566">
    <property type="component" value="Chromosome 1"/>
</dbReference>
<dbReference type="HOGENOM" id="CLU_038778_2_1_1"/>